<dbReference type="InterPro" id="IPR000163">
    <property type="entry name" value="Prohibitin"/>
</dbReference>
<dbReference type="SUPFAM" id="SSF117892">
    <property type="entry name" value="Band 7/SPFH domain"/>
    <property type="match status" value="1"/>
</dbReference>
<evidence type="ECO:0000313" key="6">
    <source>
        <dbReference type="Proteomes" id="UP000557688"/>
    </source>
</evidence>
<dbReference type="Proteomes" id="UP000557688">
    <property type="component" value="Unassembled WGS sequence"/>
</dbReference>
<feature type="domain" description="Band 7" evidence="3">
    <location>
        <begin position="49"/>
        <end position="212"/>
    </location>
</feature>
<keyword evidence="4" id="KW-0378">Hydrolase</keyword>
<proteinExistence type="predicted"/>
<evidence type="ECO:0000313" key="4">
    <source>
        <dbReference type="EMBL" id="MBB3173500.1"/>
    </source>
</evidence>
<dbReference type="GO" id="GO:0008233">
    <property type="term" value="F:peptidase activity"/>
    <property type="evidence" value="ECO:0007669"/>
    <property type="project" value="UniProtKB-KW"/>
</dbReference>
<dbReference type="AlphaFoldDB" id="A0A850NU26"/>
<reference evidence="5 7" key="1">
    <citation type="submission" date="2020-06" db="EMBL/GenBank/DDBJ databases">
        <title>Description of novel acetic acid bacteria.</title>
        <authorList>
            <person name="Sombolestani A."/>
        </authorList>
    </citation>
    <scope>NUCLEOTIDE SEQUENCE [LARGE SCALE GENOMIC DNA]</scope>
    <source>
        <strain evidence="5 7">LMG 26838</strain>
    </source>
</reference>
<comment type="subcellular location">
    <subcellularLocation>
        <location evidence="1">Membrane</location>
        <topology evidence="1">Single-pass membrane protein</topology>
    </subcellularLocation>
</comment>
<dbReference type="InterPro" id="IPR001107">
    <property type="entry name" value="Band_7"/>
</dbReference>
<dbReference type="EMBL" id="JABXXQ010000246">
    <property type="protein sequence ID" value="NVN30915.1"/>
    <property type="molecule type" value="Genomic_DNA"/>
</dbReference>
<dbReference type="PRINTS" id="PR00679">
    <property type="entry name" value="PROHIBITIN"/>
</dbReference>
<dbReference type="PANTHER" id="PTHR23222:SF0">
    <property type="entry name" value="PROHIBITIN 1"/>
    <property type="match status" value="1"/>
</dbReference>
<keyword evidence="2" id="KW-0472">Membrane</keyword>
<dbReference type="Pfam" id="PF01145">
    <property type="entry name" value="Band_7"/>
    <property type="match status" value="1"/>
</dbReference>
<dbReference type="InterPro" id="IPR036013">
    <property type="entry name" value="Band_7/SPFH_dom_sf"/>
</dbReference>
<dbReference type="RefSeq" id="WP_176624839.1">
    <property type="nucleotide sequence ID" value="NZ_JABXXQ010000246.1"/>
</dbReference>
<sequence length="311" mass="33575">MADPDPPSPWLLPGQGGRLPRAPSFRWPSPMRIVGGLALLFAVLFLFAGTFRQISSGYCGVLLDFGSVQPTALGPGLHVTVPFYQRIELVSTQPQTVTSDELGATHDLQTVHTSVSVTFHLNPADAPGFWRDFRDFDTFGRRIIAPTVSNDVKAVTAAYNAEELVTKRDIVDGQIKELVVRSLVPYHLNVEAVNIANFAFSQAYDQAIEAKQIAQQQALQAQYTLDQTKIVAQKQVVEAKAHAEAQIANAQGEAQALLVTSEAQSKANALISASLTPSLLQAKALDRWTGTMPQYLGAGAPLPFIGASPTR</sequence>
<keyword evidence="6" id="KW-1185">Reference proteome</keyword>
<dbReference type="CDD" id="cd03401">
    <property type="entry name" value="SPFH_prohibitin"/>
    <property type="match status" value="1"/>
</dbReference>
<gene>
    <name evidence="4" type="ORF">FHR90_001323</name>
    <name evidence="5" type="ORF">HUK83_11300</name>
</gene>
<dbReference type="Gene3D" id="3.30.479.30">
    <property type="entry name" value="Band 7 domain"/>
    <property type="match status" value="1"/>
</dbReference>
<evidence type="ECO:0000313" key="7">
    <source>
        <dbReference type="Proteomes" id="UP000565205"/>
    </source>
</evidence>
<dbReference type="GO" id="GO:0006508">
    <property type="term" value="P:proteolysis"/>
    <property type="evidence" value="ECO:0007669"/>
    <property type="project" value="UniProtKB-KW"/>
</dbReference>
<keyword evidence="2" id="KW-0812">Transmembrane</keyword>
<name>A0A850NU26_9PROT</name>
<dbReference type="SMART" id="SM00244">
    <property type="entry name" value="PHB"/>
    <property type="match status" value="1"/>
</dbReference>
<feature type="transmembrane region" description="Helical" evidence="2">
    <location>
        <begin position="29"/>
        <end position="48"/>
    </location>
</feature>
<dbReference type="EMBL" id="JACHXV010000004">
    <property type="protein sequence ID" value="MBB3173500.1"/>
    <property type="molecule type" value="Genomic_DNA"/>
</dbReference>
<keyword evidence="2" id="KW-1133">Transmembrane helix</keyword>
<dbReference type="PANTHER" id="PTHR23222">
    <property type="entry name" value="PROHIBITIN"/>
    <property type="match status" value="1"/>
</dbReference>
<evidence type="ECO:0000259" key="3">
    <source>
        <dbReference type="SMART" id="SM00244"/>
    </source>
</evidence>
<dbReference type="GO" id="GO:0016020">
    <property type="term" value="C:membrane"/>
    <property type="evidence" value="ECO:0007669"/>
    <property type="project" value="UniProtKB-SubCell"/>
</dbReference>
<keyword evidence="4" id="KW-0645">Protease</keyword>
<evidence type="ECO:0000313" key="5">
    <source>
        <dbReference type="EMBL" id="NVN30915.1"/>
    </source>
</evidence>
<reference evidence="4 6" key="2">
    <citation type="submission" date="2020-08" db="EMBL/GenBank/DDBJ databases">
        <title>Genomic Encyclopedia of Type Strains, Phase III (KMG-III): the genomes of soil and plant-associated and newly described type strains.</title>
        <authorList>
            <person name="Whitman W."/>
        </authorList>
    </citation>
    <scope>NUCLEOTIDE SEQUENCE [LARGE SCALE GENOMIC DNA]</scope>
    <source>
        <strain evidence="4 6">CECT 8088</strain>
    </source>
</reference>
<evidence type="ECO:0000256" key="2">
    <source>
        <dbReference type="SAM" id="Phobius"/>
    </source>
</evidence>
<comment type="caution">
    <text evidence="5">The sequence shown here is derived from an EMBL/GenBank/DDBJ whole genome shotgun (WGS) entry which is preliminary data.</text>
</comment>
<evidence type="ECO:0000256" key="1">
    <source>
        <dbReference type="ARBA" id="ARBA00004167"/>
    </source>
</evidence>
<accession>A0A850NU26</accession>
<protein>
    <submittedName>
        <fullName evidence="4">Regulator of protease activity HflC (Stomatin/prohibitin superfamily)</fullName>
    </submittedName>
</protein>
<organism evidence="5 7">
    <name type="scientific">Endobacter medicaginis</name>
    <dbReference type="NCBI Taxonomy" id="1181271"/>
    <lineage>
        <taxon>Bacteria</taxon>
        <taxon>Pseudomonadati</taxon>
        <taxon>Pseudomonadota</taxon>
        <taxon>Alphaproteobacteria</taxon>
        <taxon>Acetobacterales</taxon>
        <taxon>Acetobacteraceae</taxon>
        <taxon>Endobacter</taxon>
    </lineage>
</organism>
<dbReference type="Proteomes" id="UP000565205">
    <property type="component" value="Unassembled WGS sequence"/>
</dbReference>